<reference evidence="1" key="3">
    <citation type="submission" date="2025-09" db="UniProtKB">
        <authorList>
            <consortium name="Ensembl"/>
        </authorList>
    </citation>
    <scope>IDENTIFICATION</scope>
</reference>
<dbReference type="HOGENOM" id="CLU_149432_0_0_1"/>
<dbReference type="Ensembl" id="ENSMODT00000008309.4">
    <property type="protein sequence ID" value="ENSMODP00000008145.4"/>
    <property type="gene ID" value="ENSMODG00000006566.4"/>
</dbReference>
<evidence type="ECO:0000313" key="1">
    <source>
        <dbReference type="Ensembl" id="ENSMODP00000008145.4"/>
    </source>
</evidence>
<reference evidence="1" key="2">
    <citation type="submission" date="2025-08" db="UniProtKB">
        <authorList>
            <consortium name="Ensembl"/>
        </authorList>
    </citation>
    <scope>IDENTIFICATION</scope>
</reference>
<dbReference type="AlphaFoldDB" id="F7BUI6"/>
<dbReference type="OMA" id="HIWLREF"/>
<reference evidence="1 2" key="1">
    <citation type="journal article" date="2007" name="Nature">
        <title>Genome of the marsupial Monodelphis domestica reveals innovation in non-coding sequences.</title>
        <authorList>
            <person name="Mikkelsen T.S."/>
            <person name="Wakefield M.J."/>
            <person name="Aken B."/>
            <person name="Amemiya C.T."/>
            <person name="Chang J.L."/>
            <person name="Duke S."/>
            <person name="Garber M."/>
            <person name="Gentles A.J."/>
            <person name="Goodstadt L."/>
            <person name="Heger A."/>
            <person name="Jurka J."/>
            <person name="Kamal M."/>
            <person name="Mauceli E."/>
            <person name="Searle S.M."/>
            <person name="Sharpe T."/>
            <person name="Baker M.L."/>
            <person name="Batzer M.A."/>
            <person name="Benos P.V."/>
            <person name="Belov K."/>
            <person name="Clamp M."/>
            <person name="Cook A."/>
            <person name="Cuff J."/>
            <person name="Das R."/>
            <person name="Davidow L."/>
            <person name="Deakin J.E."/>
            <person name="Fazzari M.J."/>
            <person name="Glass J.L."/>
            <person name="Grabherr M."/>
            <person name="Greally J.M."/>
            <person name="Gu W."/>
            <person name="Hore T.A."/>
            <person name="Huttley G.A."/>
            <person name="Kleber M."/>
            <person name="Jirtle R.L."/>
            <person name="Koina E."/>
            <person name="Lee J.T."/>
            <person name="Mahony S."/>
            <person name="Marra M.A."/>
            <person name="Miller R.D."/>
            <person name="Nicholls R.D."/>
            <person name="Oda M."/>
            <person name="Papenfuss A.T."/>
            <person name="Parra Z.E."/>
            <person name="Pollock D.D."/>
            <person name="Ray D.A."/>
            <person name="Schein J.E."/>
            <person name="Speed T.P."/>
            <person name="Thompson K."/>
            <person name="VandeBerg J.L."/>
            <person name="Wade C.M."/>
            <person name="Walker J.A."/>
            <person name="Waters P.D."/>
            <person name="Webber C."/>
            <person name="Weidman J.R."/>
            <person name="Xie X."/>
            <person name="Zody M.C."/>
            <person name="Baldwin J."/>
            <person name="Abdouelleil A."/>
            <person name="Abdulkadir J."/>
            <person name="Abebe A."/>
            <person name="Abera B."/>
            <person name="Abreu J."/>
            <person name="Acer S.C."/>
            <person name="Aftuck L."/>
            <person name="Alexander A."/>
            <person name="An P."/>
            <person name="Anderson E."/>
            <person name="Anderson S."/>
            <person name="Arachi H."/>
            <person name="Azer M."/>
            <person name="Bachantsang P."/>
            <person name="Barry A."/>
            <person name="Bayul T."/>
            <person name="Berlin A."/>
            <person name="Bessette D."/>
            <person name="Bloom T."/>
            <person name="Bloom T."/>
            <person name="Boguslavskiy L."/>
            <person name="Bonnet C."/>
            <person name="Boukhgalter B."/>
            <person name="Bourzgui I."/>
            <person name="Brown A."/>
            <person name="Cahill P."/>
            <person name="Channer S."/>
            <person name="Cheshatsang Y."/>
            <person name="Chuda L."/>
            <person name="Citroen M."/>
            <person name="Collymore A."/>
            <person name="Cooke P."/>
            <person name="Costello M."/>
            <person name="D'Aco K."/>
            <person name="Daza R."/>
            <person name="De Haan G."/>
            <person name="DeGray S."/>
            <person name="DeMaso C."/>
            <person name="Dhargay N."/>
            <person name="Dooley K."/>
            <person name="Dooley E."/>
            <person name="Doricent M."/>
            <person name="Dorje P."/>
            <person name="Dorjee K."/>
            <person name="Dupes A."/>
            <person name="Elong R."/>
            <person name="Falk J."/>
            <person name="Farina A."/>
            <person name="Faro S."/>
            <person name="Ferguson D."/>
            <person name="Fisher S."/>
            <person name="Foley C.D."/>
            <person name="Franke A."/>
            <person name="Friedrich D."/>
            <person name="Gadbois L."/>
            <person name="Gearin G."/>
            <person name="Gearin C.R."/>
            <person name="Giannoukos G."/>
            <person name="Goode T."/>
            <person name="Graham J."/>
            <person name="Grandbois E."/>
            <person name="Grewal S."/>
            <person name="Gyaltsen K."/>
            <person name="Hafez N."/>
            <person name="Hagos B."/>
            <person name="Hall J."/>
            <person name="Henson C."/>
            <person name="Hollinger A."/>
            <person name="Honan T."/>
            <person name="Huard M.D."/>
            <person name="Hughes L."/>
            <person name="Hurhula B."/>
            <person name="Husby M.E."/>
            <person name="Kamat A."/>
            <person name="Kanga B."/>
            <person name="Kashin S."/>
            <person name="Khazanovich D."/>
            <person name="Kisner P."/>
            <person name="Lance K."/>
            <person name="Lara M."/>
            <person name="Lee W."/>
            <person name="Lennon N."/>
            <person name="Letendre F."/>
            <person name="LeVine R."/>
            <person name="Lipovsky A."/>
            <person name="Liu X."/>
            <person name="Liu J."/>
            <person name="Liu S."/>
            <person name="Lokyitsang T."/>
            <person name="Lokyitsang Y."/>
            <person name="Lubonja R."/>
            <person name="Lui A."/>
            <person name="MacDonald P."/>
            <person name="Magnisalis V."/>
            <person name="Maru K."/>
            <person name="Matthews C."/>
            <person name="McCusker W."/>
            <person name="McDonough S."/>
            <person name="Mehta T."/>
            <person name="Meldrim J."/>
            <person name="Meneus L."/>
            <person name="Mihai O."/>
            <person name="Mihalev A."/>
            <person name="Mihova T."/>
            <person name="Mittelman R."/>
            <person name="Mlenga V."/>
            <person name="Montmayeur A."/>
            <person name="Mulrain L."/>
            <person name="Navidi A."/>
            <person name="Naylor J."/>
            <person name="Negash T."/>
            <person name="Nguyen T."/>
            <person name="Nguyen N."/>
            <person name="Nicol R."/>
            <person name="Norbu C."/>
            <person name="Norbu N."/>
            <person name="Novod N."/>
            <person name="O'Neill B."/>
            <person name="Osman S."/>
            <person name="Markiewicz E."/>
            <person name="Oyono O.L."/>
            <person name="Patti C."/>
            <person name="Phunkhang P."/>
            <person name="Pierre F."/>
            <person name="Priest M."/>
            <person name="Raghuraman S."/>
            <person name="Rege F."/>
            <person name="Reyes R."/>
            <person name="Rise C."/>
            <person name="Rogov P."/>
            <person name="Ross K."/>
            <person name="Ryan E."/>
            <person name="Settipalli S."/>
            <person name="Shea T."/>
            <person name="Sherpa N."/>
            <person name="Shi L."/>
            <person name="Shih D."/>
            <person name="Sparrow T."/>
            <person name="Spaulding J."/>
            <person name="Stalker J."/>
            <person name="Stange-Thomann N."/>
            <person name="Stavropoulos S."/>
            <person name="Stone C."/>
            <person name="Strader C."/>
            <person name="Tesfaye S."/>
            <person name="Thomson T."/>
            <person name="Thoulutsang Y."/>
            <person name="Thoulutsang D."/>
            <person name="Topham K."/>
            <person name="Topping I."/>
            <person name="Tsamla T."/>
            <person name="Vassiliev H."/>
            <person name="Vo A."/>
            <person name="Wangchuk T."/>
            <person name="Wangdi T."/>
            <person name="Weiand M."/>
            <person name="Wilkinson J."/>
            <person name="Wilson A."/>
            <person name="Yadav S."/>
            <person name="Young G."/>
            <person name="Yu Q."/>
            <person name="Zembek L."/>
            <person name="Zhong D."/>
            <person name="Zimmer A."/>
            <person name="Zwirko Z."/>
            <person name="Jaffe D.B."/>
            <person name="Alvarez P."/>
            <person name="Brockman W."/>
            <person name="Butler J."/>
            <person name="Chin C."/>
            <person name="Gnerre S."/>
            <person name="MacCallum I."/>
            <person name="Graves J.A."/>
            <person name="Ponting C.P."/>
            <person name="Breen M."/>
            <person name="Samollow P.B."/>
            <person name="Lander E.S."/>
            <person name="Lindblad-Toh K."/>
        </authorList>
    </citation>
    <scope>NUCLEOTIDE SEQUENCE [LARGE SCALE GENOMIC DNA]</scope>
</reference>
<dbReference type="GeneTree" id="ENSGT00390000017364"/>
<protein>
    <submittedName>
        <fullName evidence="1">Uncharacterized protein</fullName>
    </submittedName>
</protein>
<organism evidence="1 2">
    <name type="scientific">Monodelphis domestica</name>
    <name type="common">Gray short-tailed opossum</name>
    <dbReference type="NCBI Taxonomy" id="13616"/>
    <lineage>
        <taxon>Eukaryota</taxon>
        <taxon>Metazoa</taxon>
        <taxon>Chordata</taxon>
        <taxon>Craniata</taxon>
        <taxon>Vertebrata</taxon>
        <taxon>Euteleostomi</taxon>
        <taxon>Mammalia</taxon>
        <taxon>Metatheria</taxon>
        <taxon>Didelphimorphia</taxon>
        <taxon>Didelphidae</taxon>
        <taxon>Monodelphis</taxon>
    </lineage>
</organism>
<name>F7BUI6_MONDO</name>
<keyword evidence="2" id="KW-1185">Reference proteome</keyword>
<dbReference type="Pfam" id="PF17670">
    <property type="entry name" value="DUF5530"/>
    <property type="match status" value="1"/>
</dbReference>
<accession>F7BUI6</accession>
<dbReference type="eggNOG" id="ENOG502STJK">
    <property type="taxonomic scope" value="Eukaryota"/>
</dbReference>
<proteinExistence type="predicted"/>
<dbReference type="Bgee" id="ENSMODG00000006566">
    <property type="expression patterns" value="Expressed in spermatocyte and 16 other cell types or tissues"/>
</dbReference>
<sequence length="150" mass="17726">MSFVRLREFTDHKPVQYPRLYIVHHGKHINGYYTGQLARVHYAKHLQIPPGHPEDWRPYFQPKSSFKIQFDQMSLANYICHRRKDQQPYKGWYNETTYQKAFSLPFYKTDQILATPLLLVMKASKKEKYGGIGSSKPTCAAFWKAGHFKQ</sequence>
<dbReference type="FunCoup" id="F7BUI6">
    <property type="interactions" value="2"/>
</dbReference>
<evidence type="ECO:0000313" key="2">
    <source>
        <dbReference type="Proteomes" id="UP000002280"/>
    </source>
</evidence>
<dbReference type="PANTHER" id="PTHR31763">
    <property type="entry name" value="HYPOTHETICAL PROTEIN LOC689766"/>
    <property type="match status" value="1"/>
</dbReference>
<dbReference type="InterPro" id="IPR037668">
    <property type="entry name" value="SPMIP3"/>
</dbReference>
<dbReference type="InParanoid" id="F7BUI6"/>
<dbReference type="Proteomes" id="UP000002280">
    <property type="component" value="Chromosome 2"/>
</dbReference>
<dbReference type="PANTHER" id="PTHR31763:SF2">
    <property type="entry name" value="CHROMOSOME 1 OPEN READING FRAME 100"/>
    <property type="match status" value="1"/>
</dbReference>